<dbReference type="Proteomes" id="UP000694871">
    <property type="component" value="Unplaced"/>
</dbReference>
<name>A0ABM1KNC2_GEKJA</name>
<keyword evidence="2" id="KW-0732">Signal</keyword>
<evidence type="ECO:0000256" key="8">
    <source>
        <dbReference type="SAM" id="MobiDB-lite"/>
    </source>
</evidence>
<evidence type="ECO:0000256" key="3">
    <source>
        <dbReference type="ARBA" id="ARBA00022801"/>
    </source>
</evidence>
<evidence type="ECO:0000313" key="9">
    <source>
        <dbReference type="Proteomes" id="UP000694871"/>
    </source>
</evidence>
<dbReference type="InterPro" id="IPR007000">
    <property type="entry name" value="PLipase_B-like"/>
</dbReference>
<sequence>MENTEHIIGNGEERDKETETAEMDWEQFLKAIEEAVTRGCEEGCKKACAQIRKEFMTQTETHDQCAGEKELKEPEEVQLKSSDCKKKEKLSEGIDSKSLPRDTICTVEYLSDFKSGLSKDYGQDFSPPLTVFEAHFLSAAGDLLDLIPSLFSHSAEVDYNVLLGGRVRHRWDMGHCSALIKVLPGYENIYFAHSSWFTYAATLRIYKHWDFKIDNSETRSGRASFSSYPGTLASMDDFYILGNGLIMLQTTNSVFNQSLLKQVVPESLFAWQRVRLANMMADSGKTWAQMFAKQNSGTYNNQYMVLDTNKITLQKCIDNGALYVIEQIPKHVEYSDQTNILRKGYWPSYNIPFHETIYNMSGYRAYVTKYGLDFSYDMAPRAKIFRRDQGSVTDMATMKRVMRYNNYKKDPYARHNPCNTICCREDLNLRYPTPAGCYDSKVSDIYMAAKFTAYAINGPPVEEGLPVFSWSRFNQTKHQGLPDSYNFDFITMKPVL</sequence>
<dbReference type="Gene3D" id="3.60.60.30">
    <property type="match status" value="1"/>
</dbReference>
<organism evidence="9 10">
    <name type="scientific">Gekko japonicus</name>
    <name type="common">Schlegel's Japanese gecko</name>
    <dbReference type="NCBI Taxonomy" id="146911"/>
    <lineage>
        <taxon>Eukaryota</taxon>
        <taxon>Metazoa</taxon>
        <taxon>Chordata</taxon>
        <taxon>Craniata</taxon>
        <taxon>Vertebrata</taxon>
        <taxon>Euteleostomi</taxon>
        <taxon>Lepidosauria</taxon>
        <taxon>Squamata</taxon>
        <taxon>Bifurcata</taxon>
        <taxon>Gekkota</taxon>
        <taxon>Gekkonidae</taxon>
        <taxon>Gekkoninae</taxon>
        <taxon>Gekko</taxon>
    </lineage>
</organism>
<dbReference type="PANTHER" id="PTHR12370">
    <property type="entry name" value="PHOSPHOLIPASE B-RELATED"/>
    <property type="match status" value="1"/>
</dbReference>
<keyword evidence="6" id="KW-0325">Glycoprotein</keyword>
<dbReference type="RefSeq" id="XP_015275209.1">
    <property type="nucleotide sequence ID" value="XM_015419723.1"/>
</dbReference>
<evidence type="ECO:0000256" key="4">
    <source>
        <dbReference type="ARBA" id="ARBA00022963"/>
    </source>
</evidence>
<gene>
    <name evidence="10" type="primary">LOC107117581</name>
</gene>
<accession>A0ABM1KNC2</accession>
<evidence type="ECO:0000256" key="7">
    <source>
        <dbReference type="RuleBase" id="RU364138"/>
    </source>
</evidence>
<comment type="similarity">
    <text evidence="1 7">Belongs to the phospholipase B-like family.</text>
</comment>
<dbReference type="GeneID" id="107117581"/>
<reference evidence="10" key="1">
    <citation type="submission" date="2025-08" db="UniProtKB">
        <authorList>
            <consortium name="RefSeq"/>
        </authorList>
    </citation>
    <scope>IDENTIFICATION</scope>
</reference>
<keyword evidence="3 7" id="KW-0378">Hydrolase</keyword>
<evidence type="ECO:0000256" key="2">
    <source>
        <dbReference type="ARBA" id="ARBA00022729"/>
    </source>
</evidence>
<evidence type="ECO:0000256" key="5">
    <source>
        <dbReference type="ARBA" id="ARBA00023098"/>
    </source>
</evidence>
<protein>
    <recommendedName>
        <fullName evidence="7">Phospholipase B-like</fullName>
        <ecNumber evidence="7">3.1.1.-</ecNumber>
    </recommendedName>
</protein>
<proteinExistence type="inferred from homology"/>
<evidence type="ECO:0000313" key="10">
    <source>
        <dbReference type="RefSeq" id="XP_015275209.1"/>
    </source>
</evidence>
<keyword evidence="4 7" id="KW-0442">Lipid degradation</keyword>
<feature type="region of interest" description="Disordered" evidence="8">
    <location>
        <begin position="1"/>
        <end position="21"/>
    </location>
</feature>
<keyword evidence="9" id="KW-1185">Reference proteome</keyword>
<dbReference type="EC" id="3.1.1.-" evidence="7"/>
<comment type="function">
    <text evidence="7">Putative phospholipase.</text>
</comment>
<evidence type="ECO:0000256" key="1">
    <source>
        <dbReference type="ARBA" id="ARBA00007835"/>
    </source>
</evidence>
<dbReference type="Pfam" id="PF04916">
    <property type="entry name" value="Phospholip_B"/>
    <property type="match status" value="1"/>
</dbReference>
<keyword evidence="5 7" id="KW-0443">Lipid metabolism</keyword>
<evidence type="ECO:0000256" key="6">
    <source>
        <dbReference type="ARBA" id="ARBA00023180"/>
    </source>
</evidence>
<dbReference type="PANTHER" id="PTHR12370:SF1">
    <property type="entry name" value="PHOSPHOLIPASE B-LIKE 1"/>
    <property type="match status" value="1"/>
</dbReference>